<evidence type="ECO:0000256" key="7">
    <source>
        <dbReference type="ARBA" id="ARBA00047942"/>
    </source>
</evidence>
<protein>
    <recommendedName>
        <fullName evidence="1">site-specific DNA-methyltransferase (adenine-specific)</fullName>
        <ecNumber evidence="1">2.1.1.72</ecNumber>
    </recommendedName>
</protein>
<evidence type="ECO:0000313" key="10">
    <source>
        <dbReference type="Proteomes" id="UP000536773"/>
    </source>
</evidence>
<dbReference type="InterPro" id="IPR029063">
    <property type="entry name" value="SAM-dependent_MTases_sf"/>
</dbReference>
<dbReference type="GO" id="GO:0009307">
    <property type="term" value="P:DNA restriction-modification system"/>
    <property type="evidence" value="ECO:0007669"/>
    <property type="project" value="UniProtKB-KW"/>
</dbReference>
<gene>
    <name evidence="9" type="ORF">HG933_11930</name>
</gene>
<evidence type="ECO:0000256" key="1">
    <source>
        <dbReference type="ARBA" id="ARBA00011900"/>
    </source>
</evidence>
<evidence type="ECO:0000256" key="4">
    <source>
        <dbReference type="ARBA" id="ARBA00022691"/>
    </source>
</evidence>
<evidence type="ECO:0000313" key="9">
    <source>
        <dbReference type="EMBL" id="NMK40059.1"/>
    </source>
</evidence>
<dbReference type="GO" id="GO:0009007">
    <property type="term" value="F:site-specific DNA-methyltransferase (adenine-specific) activity"/>
    <property type="evidence" value="ECO:0007669"/>
    <property type="project" value="UniProtKB-EC"/>
</dbReference>
<comment type="caution">
    <text evidence="9">The sequence shown here is derived from an EMBL/GenBank/DDBJ whole genome shotgun (WGS) entry which is preliminary data.</text>
</comment>
<dbReference type="AlphaFoldDB" id="A0A848EW45"/>
<name>A0A848EW45_MEGEL</name>
<dbReference type="InterPro" id="IPR050953">
    <property type="entry name" value="N4_N6_ade-DNA_methylase"/>
</dbReference>
<keyword evidence="2 9" id="KW-0489">Methyltransferase</keyword>
<evidence type="ECO:0000256" key="2">
    <source>
        <dbReference type="ARBA" id="ARBA00022603"/>
    </source>
</evidence>
<evidence type="ECO:0000256" key="3">
    <source>
        <dbReference type="ARBA" id="ARBA00022679"/>
    </source>
</evidence>
<keyword evidence="6" id="KW-0238">DNA-binding</keyword>
<keyword evidence="3" id="KW-0808">Transferase</keyword>
<proteinExistence type="predicted"/>
<comment type="catalytic activity">
    <reaction evidence="7">
        <text>a 2'-deoxyadenosine in DNA + S-adenosyl-L-methionine = an N(6)-methyl-2'-deoxyadenosine in DNA + S-adenosyl-L-homocysteine + H(+)</text>
        <dbReference type="Rhea" id="RHEA:15197"/>
        <dbReference type="Rhea" id="RHEA-COMP:12418"/>
        <dbReference type="Rhea" id="RHEA-COMP:12419"/>
        <dbReference type="ChEBI" id="CHEBI:15378"/>
        <dbReference type="ChEBI" id="CHEBI:57856"/>
        <dbReference type="ChEBI" id="CHEBI:59789"/>
        <dbReference type="ChEBI" id="CHEBI:90615"/>
        <dbReference type="ChEBI" id="CHEBI:90616"/>
        <dbReference type="EC" id="2.1.1.72"/>
    </reaction>
</comment>
<keyword evidence="5" id="KW-0680">Restriction system</keyword>
<dbReference type="PANTHER" id="PTHR33841:SF6">
    <property type="entry name" value="TYPE II METHYLTRANSFERASE M.HINDII"/>
    <property type="match status" value="1"/>
</dbReference>
<organism evidence="9 10">
    <name type="scientific">Megasphaera elsdenii</name>
    <dbReference type="NCBI Taxonomy" id="907"/>
    <lineage>
        <taxon>Bacteria</taxon>
        <taxon>Bacillati</taxon>
        <taxon>Bacillota</taxon>
        <taxon>Negativicutes</taxon>
        <taxon>Veillonellales</taxon>
        <taxon>Veillonellaceae</taxon>
        <taxon>Megasphaera</taxon>
    </lineage>
</organism>
<accession>A0A848EW45</accession>
<evidence type="ECO:0000259" key="8">
    <source>
        <dbReference type="Pfam" id="PF07669"/>
    </source>
</evidence>
<dbReference type="RefSeq" id="WP_169014066.1">
    <property type="nucleotide sequence ID" value="NZ_JABBJH010000034.1"/>
</dbReference>
<dbReference type="GO" id="GO:0003677">
    <property type="term" value="F:DNA binding"/>
    <property type="evidence" value="ECO:0007669"/>
    <property type="project" value="UniProtKB-KW"/>
</dbReference>
<dbReference type="EC" id="2.1.1.72" evidence="1"/>
<sequence>MMEQFYGRCQIPTPISYVEQMLDRVGYRSDLFGKKVLENSFGQGNILCKIVDRYIQDGLKKLSQEQIRDGLEKDIIGYEIDSDCVKICKKKLDILTSYYGIDNVKWNLNNRDFLKEKIGKVDFIIGNPPYITYHNLQETEKKFLKKNFFSCKNGRFDYYYAFIEKSLLWLQPKGRLIYLVPYGLLTNKFAKNTRQMLSNFLKEIIDLRYMNVFNQIGCTPIVIVCQNKTSKNIINLIEKKTGIKRYLNRTDFVEHDYLIKSPITLSEKINSTLSNYVIKVNNSVATLNNNIFIFPVMRQDEKFYYINEFKIEKGITKPAVSPKSINLSKEMQAIFPYQYVADKIRPILEDDLKKIYPYAYRYLLWHKDVLLKRNLQKNVSWYEFGRRQALEFVLQPKLIMPNVITKKNHIHLVSANTIPYAGLCITVKGNQANNTDIHRQLNLIKCILERKSFLEFLANKGTPTIGQSLRISVRNVQEYLLNSPEVKNGVTFPPEFYI</sequence>
<dbReference type="InterPro" id="IPR002052">
    <property type="entry name" value="DNA_methylase_N6_adenine_CS"/>
</dbReference>
<dbReference type="PANTHER" id="PTHR33841">
    <property type="entry name" value="DNA METHYLTRANSFERASE YEEA-RELATED"/>
    <property type="match status" value="1"/>
</dbReference>
<evidence type="ECO:0000256" key="6">
    <source>
        <dbReference type="ARBA" id="ARBA00023125"/>
    </source>
</evidence>
<dbReference type="EMBL" id="JABBJH010000034">
    <property type="protein sequence ID" value="NMK40059.1"/>
    <property type="molecule type" value="Genomic_DNA"/>
</dbReference>
<dbReference type="GO" id="GO:0032259">
    <property type="term" value="P:methylation"/>
    <property type="evidence" value="ECO:0007669"/>
    <property type="project" value="UniProtKB-KW"/>
</dbReference>
<dbReference type="InterPro" id="IPR011639">
    <property type="entry name" value="MethylTrfase_TaqI-like_dom"/>
</dbReference>
<evidence type="ECO:0000256" key="5">
    <source>
        <dbReference type="ARBA" id="ARBA00022747"/>
    </source>
</evidence>
<feature type="domain" description="Type II methyltransferase M.TaqI-like" evidence="8">
    <location>
        <begin position="101"/>
        <end position="213"/>
    </location>
</feature>
<keyword evidence="4" id="KW-0949">S-adenosyl-L-methionine</keyword>
<dbReference type="Pfam" id="PF07669">
    <property type="entry name" value="Eco57I"/>
    <property type="match status" value="1"/>
</dbReference>
<reference evidence="9 10" key="1">
    <citation type="submission" date="2020-04" db="EMBL/GenBank/DDBJ databases">
        <authorList>
            <person name="Hitch T.C.A."/>
            <person name="Wylensek D."/>
            <person name="Clavel T."/>
        </authorList>
    </citation>
    <scope>NUCLEOTIDE SEQUENCE [LARGE SCALE GENOMIC DNA]</scope>
    <source>
        <strain evidence="9 10">WCA-386-APC-2A</strain>
    </source>
</reference>
<dbReference type="SUPFAM" id="SSF53335">
    <property type="entry name" value="S-adenosyl-L-methionine-dependent methyltransferases"/>
    <property type="match status" value="1"/>
</dbReference>
<dbReference type="PRINTS" id="PR00507">
    <property type="entry name" value="N12N6MTFRASE"/>
</dbReference>
<dbReference type="Gene3D" id="3.40.50.150">
    <property type="entry name" value="Vaccinia Virus protein VP39"/>
    <property type="match status" value="1"/>
</dbReference>
<dbReference type="CDD" id="cd02440">
    <property type="entry name" value="AdoMet_MTases"/>
    <property type="match status" value="1"/>
</dbReference>
<dbReference type="Proteomes" id="UP000536773">
    <property type="component" value="Unassembled WGS sequence"/>
</dbReference>
<dbReference type="PROSITE" id="PS00092">
    <property type="entry name" value="N6_MTASE"/>
    <property type="match status" value="1"/>
</dbReference>